<organism evidence="1 2">
    <name type="scientific">Tritrichomonas musculus</name>
    <dbReference type="NCBI Taxonomy" id="1915356"/>
    <lineage>
        <taxon>Eukaryota</taxon>
        <taxon>Metamonada</taxon>
        <taxon>Parabasalia</taxon>
        <taxon>Tritrichomonadida</taxon>
        <taxon>Tritrichomonadidae</taxon>
        <taxon>Tritrichomonas</taxon>
    </lineage>
</organism>
<reference evidence="1 2" key="1">
    <citation type="submission" date="2024-04" db="EMBL/GenBank/DDBJ databases">
        <title>Tritrichomonas musculus Genome.</title>
        <authorList>
            <person name="Alves-Ferreira E."/>
            <person name="Grigg M."/>
            <person name="Lorenzi H."/>
            <person name="Galac M."/>
        </authorList>
    </citation>
    <scope>NUCLEOTIDE SEQUENCE [LARGE SCALE GENOMIC DNA]</scope>
    <source>
        <strain evidence="1 2">EAF2021</strain>
    </source>
</reference>
<accession>A0ABR2GRJ8</accession>
<evidence type="ECO:0008006" key="3">
    <source>
        <dbReference type="Google" id="ProtNLM"/>
    </source>
</evidence>
<protein>
    <recommendedName>
        <fullName evidence="3">Peptidase A2 domain-containing protein</fullName>
    </recommendedName>
</protein>
<proteinExistence type="predicted"/>
<gene>
    <name evidence="1" type="ORF">M9Y10_039834</name>
</gene>
<name>A0ABR2GRJ8_9EUKA</name>
<keyword evidence="2" id="KW-1185">Reference proteome</keyword>
<dbReference type="EMBL" id="JAPFFF010000067">
    <property type="protein sequence ID" value="KAK8836202.1"/>
    <property type="molecule type" value="Genomic_DNA"/>
</dbReference>
<comment type="caution">
    <text evidence="1">The sequence shown here is derived from an EMBL/GenBank/DDBJ whole genome shotgun (WGS) entry which is preliminary data.</text>
</comment>
<evidence type="ECO:0000313" key="2">
    <source>
        <dbReference type="Proteomes" id="UP001470230"/>
    </source>
</evidence>
<dbReference type="Proteomes" id="UP001470230">
    <property type="component" value="Unassembled WGS sequence"/>
</dbReference>
<sequence>MDAGTNSSVLKSPVDLEKIITGIDFGITGVGAIKIKKPIVDAHLSFLANATQIGNVSNYIGSIFLSTVSTFNLSTNEKNIVSKVSYNPNLFS</sequence>
<evidence type="ECO:0000313" key="1">
    <source>
        <dbReference type="EMBL" id="KAK8836202.1"/>
    </source>
</evidence>